<dbReference type="Pfam" id="PF23559">
    <property type="entry name" value="WHD_DRP"/>
    <property type="match status" value="1"/>
</dbReference>
<dbReference type="InterPro" id="IPR027417">
    <property type="entry name" value="P-loop_NTPase"/>
</dbReference>
<keyword evidence="2" id="KW-0677">Repeat</keyword>
<dbReference type="InterPro" id="IPR001611">
    <property type="entry name" value="Leu-rich_rpt"/>
</dbReference>
<evidence type="ECO:0000259" key="6">
    <source>
        <dbReference type="Pfam" id="PF23598"/>
    </source>
</evidence>
<dbReference type="InterPro" id="IPR055414">
    <property type="entry name" value="LRR_R13L4/SHOC2-like"/>
</dbReference>
<dbReference type="PANTHER" id="PTHR36766:SF40">
    <property type="entry name" value="DISEASE RESISTANCE PROTEIN RGA3"/>
    <property type="match status" value="1"/>
</dbReference>
<dbReference type="GO" id="GO:0006952">
    <property type="term" value="P:defense response"/>
    <property type="evidence" value="ECO:0007669"/>
    <property type="project" value="UniProtKB-KW"/>
</dbReference>
<evidence type="ECO:0000259" key="4">
    <source>
        <dbReference type="Pfam" id="PF00931"/>
    </source>
</evidence>
<proteinExistence type="predicted"/>
<keyword evidence="9" id="KW-1185">Reference proteome</keyword>
<dbReference type="SMART" id="SM00369">
    <property type="entry name" value="LRR_TYP"/>
    <property type="match status" value="5"/>
</dbReference>
<dbReference type="SUPFAM" id="SSF52540">
    <property type="entry name" value="P-loop containing nucleoside triphosphate hydrolases"/>
    <property type="match status" value="1"/>
</dbReference>
<reference evidence="8" key="1">
    <citation type="submission" date="2015-04" db="UniProtKB">
        <authorList>
            <consortium name="EnsemblPlants"/>
        </authorList>
    </citation>
    <scope>IDENTIFICATION</scope>
</reference>
<feature type="domain" description="Disease resistance R13L4/SHOC-2-like LRR" evidence="6">
    <location>
        <begin position="447"/>
        <end position="577"/>
    </location>
</feature>
<dbReference type="Gene3D" id="3.80.10.10">
    <property type="entry name" value="Ribonuclease Inhibitor"/>
    <property type="match status" value="3"/>
</dbReference>
<keyword evidence="1" id="KW-0433">Leucine-rich repeat</keyword>
<dbReference type="PRINTS" id="PR00364">
    <property type="entry name" value="DISEASERSIST"/>
</dbReference>
<sequence>MTIAHNMKNLRVKLEKIGKESQKLNLVRHEARVEGSRHNETFAANFLEDMTTGMVGRDVEKEKIISQLLNSEAKERISIIPIVGLGGLGKTTLAQAVLADKRVNIFDIRAWVYVSKEFDLLKIGQCIIKRVNKSINLDNSDLQFVHDYLEKELANRRYLIVLDDLWEENANNLENLMKMLQHGDKGSKIIATTRNISVVQKLSTGYLAYDQKICPVPKPDHINLEGLSSNDCWKVMKRRVFGPDDDHSGLVEIGKQIAMRCEGIPLVANALGHVMSKHRTTEAWNDIRDRKIILDFKEDYQKSTLESLMLSYYYMKLEFKKCFTYLAAFSKGFVLDSDHLIQQWRALVYIQARDSGQRCINYLLGMSFLQISKSSLVIPGHTKAPQMLTMHDLVLDLATIIAGDELLVMDATISSKSKKANKRYCRHARLVNCQKQWNLFKDLPSMVRTIHLRECTEMQLPRKAFSKSKYIRILDLSGCSSVARSSPIKIVLPSSIRQLMLLAYLDASGLPIAALPKFFHRLQSMQTLILSNCSLETLPVNIGNLHKLCYLDISGNSGLSKLPTSFENLVKLSLLNLSGCSNLEGLPESIHNLKCLQQLDMSGCCALQRLPDKFGSFPKLSFLNLSSCSQLTNLPDGLNLESLEHLNLSDCNQLENLPEDFGNLHSLEVLDLSDCYKLQLLPETFCQLKHLKDLNLSDCHGLKQLPECIGDVCELNSLNLTSCSQLQSLSNLFKLKHLSLSYCIRIEHLPSSFGDLQLQVLDLTGCHSLPELPDSLSAMTSLTLLNVATGQSHTYDQAQAFKEFLKLPGCTEHTVHESENEGCSSIVELGRMHCHELKVEHLENVGRPEDASRAKLRDMTELRSLTLSWRHDGTRITDKDKLVLENLVPPRTLENFILKSYMSKDFPEWVSEISFYLPCLIYLSLSNLATCSLPAFGQLPNLRFFRIENMPNITKVGKEFYGKEGKCKKLRIIWLENMDNLQEWWTTRSGEEDEEFLIPNLHLLENCNFSPDRWSGLRHLATIEIFRVEDCSALRTLPDSIQCFVSLSKVYLGLLNELETLPEWLGKLGSLQEFILMGCPKLTSLPESMKNLTALTKLSLRDCGGNA</sequence>
<evidence type="ECO:0000259" key="7">
    <source>
        <dbReference type="Pfam" id="PF25019"/>
    </source>
</evidence>
<evidence type="ECO:0000313" key="9">
    <source>
        <dbReference type="Proteomes" id="UP000008021"/>
    </source>
</evidence>
<dbReference type="InterPro" id="IPR058922">
    <property type="entry name" value="WHD_DRP"/>
</dbReference>
<organism evidence="8">
    <name type="scientific">Oryza meridionalis</name>
    <dbReference type="NCBI Taxonomy" id="40149"/>
    <lineage>
        <taxon>Eukaryota</taxon>
        <taxon>Viridiplantae</taxon>
        <taxon>Streptophyta</taxon>
        <taxon>Embryophyta</taxon>
        <taxon>Tracheophyta</taxon>
        <taxon>Spermatophyta</taxon>
        <taxon>Magnoliopsida</taxon>
        <taxon>Liliopsida</taxon>
        <taxon>Poales</taxon>
        <taxon>Poaceae</taxon>
        <taxon>BOP clade</taxon>
        <taxon>Oryzoideae</taxon>
        <taxon>Oryzeae</taxon>
        <taxon>Oryzinae</taxon>
        <taxon>Oryza</taxon>
    </lineage>
</organism>
<dbReference type="InterPro" id="IPR032675">
    <property type="entry name" value="LRR_dom_sf"/>
</dbReference>
<feature type="domain" description="R13L1/DRL21-like LRR repeat region" evidence="7">
    <location>
        <begin position="827"/>
        <end position="950"/>
    </location>
</feature>
<evidence type="ECO:0000259" key="5">
    <source>
        <dbReference type="Pfam" id="PF23559"/>
    </source>
</evidence>
<dbReference type="eggNOG" id="KOG4658">
    <property type="taxonomic scope" value="Eukaryota"/>
</dbReference>
<evidence type="ECO:0000313" key="8">
    <source>
        <dbReference type="EnsemblPlants" id="OMERI11G10070.1"/>
    </source>
</evidence>
<accession>A0A0E0F5A6</accession>
<dbReference type="HOGENOM" id="CLU_000837_8_7_1"/>
<feature type="domain" description="Disease resistance protein winged helix" evidence="5">
    <location>
        <begin position="329"/>
        <end position="398"/>
    </location>
</feature>
<feature type="domain" description="NB-ARC" evidence="4">
    <location>
        <begin position="60"/>
        <end position="204"/>
    </location>
</feature>
<dbReference type="AlphaFoldDB" id="A0A0E0F5A6"/>
<dbReference type="EnsemblPlants" id="OMERI11G10070.1">
    <property type="protein sequence ID" value="OMERI11G10070.1"/>
    <property type="gene ID" value="OMERI11G10070"/>
</dbReference>
<dbReference type="SUPFAM" id="SSF52058">
    <property type="entry name" value="L domain-like"/>
    <property type="match status" value="2"/>
</dbReference>
<keyword evidence="3" id="KW-0611">Plant defense</keyword>
<evidence type="ECO:0000256" key="3">
    <source>
        <dbReference type="ARBA" id="ARBA00022821"/>
    </source>
</evidence>
<evidence type="ECO:0000256" key="1">
    <source>
        <dbReference type="ARBA" id="ARBA00022614"/>
    </source>
</evidence>
<dbReference type="PANTHER" id="PTHR36766">
    <property type="entry name" value="PLANT BROAD-SPECTRUM MILDEW RESISTANCE PROTEIN RPW8"/>
    <property type="match status" value="1"/>
</dbReference>
<dbReference type="Gene3D" id="3.40.50.300">
    <property type="entry name" value="P-loop containing nucleotide triphosphate hydrolases"/>
    <property type="match status" value="1"/>
</dbReference>
<dbReference type="SUPFAM" id="SSF52047">
    <property type="entry name" value="RNI-like"/>
    <property type="match status" value="1"/>
</dbReference>
<dbReference type="Gramene" id="OMERI11G10070.1">
    <property type="protein sequence ID" value="OMERI11G10070.1"/>
    <property type="gene ID" value="OMERI11G10070"/>
</dbReference>
<reference evidence="8" key="2">
    <citation type="submission" date="2018-05" db="EMBL/GenBank/DDBJ databases">
        <title>OmerRS3 (Oryza meridionalis Reference Sequence Version 3).</title>
        <authorList>
            <person name="Zhang J."/>
            <person name="Kudrna D."/>
            <person name="Lee S."/>
            <person name="Talag J."/>
            <person name="Welchert J."/>
            <person name="Wing R.A."/>
        </authorList>
    </citation>
    <scope>NUCLEOTIDE SEQUENCE [LARGE SCALE GENOMIC DNA]</scope>
    <source>
        <strain evidence="8">cv. OR44</strain>
    </source>
</reference>
<dbReference type="InterPro" id="IPR042197">
    <property type="entry name" value="Apaf_helical"/>
</dbReference>
<dbReference type="Pfam" id="PF00931">
    <property type="entry name" value="NB-ARC"/>
    <property type="match status" value="1"/>
</dbReference>
<dbReference type="Proteomes" id="UP000008021">
    <property type="component" value="Chromosome 11"/>
</dbReference>
<dbReference type="Pfam" id="PF25019">
    <property type="entry name" value="LRR_R13L1-DRL21"/>
    <property type="match status" value="1"/>
</dbReference>
<dbReference type="Pfam" id="PF00560">
    <property type="entry name" value="LRR_1"/>
    <property type="match status" value="2"/>
</dbReference>
<name>A0A0E0F5A6_9ORYZ</name>
<dbReference type="Pfam" id="PF23598">
    <property type="entry name" value="LRR_14"/>
    <property type="match status" value="1"/>
</dbReference>
<dbReference type="STRING" id="40149.A0A0E0F5A6"/>
<dbReference type="Gene3D" id="1.10.8.430">
    <property type="entry name" value="Helical domain of apoptotic protease-activating factors"/>
    <property type="match status" value="1"/>
</dbReference>
<evidence type="ECO:0000256" key="2">
    <source>
        <dbReference type="ARBA" id="ARBA00022737"/>
    </source>
</evidence>
<dbReference type="InterPro" id="IPR003591">
    <property type="entry name" value="Leu-rich_rpt_typical-subtyp"/>
</dbReference>
<dbReference type="InterPro" id="IPR056789">
    <property type="entry name" value="LRR_R13L1-DRL21"/>
</dbReference>
<dbReference type="GO" id="GO:0043531">
    <property type="term" value="F:ADP binding"/>
    <property type="evidence" value="ECO:0007669"/>
    <property type="project" value="InterPro"/>
</dbReference>
<protein>
    <submittedName>
        <fullName evidence="8">Uncharacterized protein</fullName>
    </submittedName>
</protein>
<dbReference type="InterPro" id="IPR002182">
    <property type="entry name" value="NB-ARC"/>
</dbReference>